<dbReference type="RefSeq" id="WP_067978633.1">
    <property type="nucleotide sequence ID" value="NZ_CP014163.1"/>
</dbReference>
<dbReference type="GO" id="GO:0005886">
    <property type="term" value="C:plasma membrane"/>
    <property type="evidence" value="ECO:0007669"/>
    <property type="project" value="UniProtKB-SubCell"/>
</dbReference>
<dbReference type="InterPro" id="IPR050882">
    <property type="entry name" value="Prepilin_peptidase/N-MTase"/>
</dbReference>
<organism evidence="9 10">
    <name type="scientific">Aerococcus urinaehominis</name>
    <dbReference type="NCBI Taxonomy" id="128944"/>
    <lineage>
        <taxon>Bacteria</taxon>
        <taxon>Bacillati</taxon>
        <taxon>Bacillota</taxon>
        <taxon>Bacilli</taxon>
        <taxon>Lactobacillales</taxon>
        <taxon>Aerococcaceae</taxon>
        <taxon>Aerococcus</taxon>
    </lineage>
</organism>
<dbReference type="AlphaFoldDB" id="A0A0X8FL58"/>
<dbReference type="Pfam" id="PF01478">
    <property type="entry name" value="Peptidase_A24"/>
    <property type="match status" value="1"/>
</dbReference>
<comment type="similarity">
    <text evidence="2">Belongs to the peptidase A24 family.</text>
</comment>
<evidence type="ECO:0000313" key="9">
    <source>
        <dbReference type="EMBL" id="AMB99252.1"/>
    </source>
</evidence>
<proteinExistence type="inferred from homology"/>
<evidence type="ECO:0000259" key="8">
    <source>
        <dbReference type="Pfam" id="PF06750"/>
    </source>
</evidence>
<evidence type="ECO:0000256" key="4">
    <source>
        <dbReference type="ARBA" id="ARBA00022692"/>
    </source>
</evidence>
<dbReference type="KEGG" id="auh:AWM75_04210"/>
<dbReference type="Pfam" id="PF06750">
    <property type="entry name" value="A24_N_bact"/>
    <property type="match status" value="1"/>
</dbReference>
<dbReference type="Proteomes" id="UP000062260">
    <property type="component" value="Chromosome"/>
</dbReference>
<dbReference type="OrthoDB" id="9789291at2"/>
<feature type="domain" description="Prepilin type IV endopeptidase peptidase" evidence="7">
    <location>
        <begin position="95"/>
        <end position="198"/>
    </location>
</feature>
<keyword evidence="5" id="KW-1133">Transmembrane helix</keyword>
<evidence type="ECO:0000259" key="7">
    <source>
        <dbReference type="Pfam" id="PF01478"/>
    </source>
</evidence>
<dbReference type="EMBL" id="CP014163">
    <property type="protein sequence ID" value="AMB99252.1"/>
    <property type="molecule type" value="Genomic_DNA"/>
</dbReference>
<dbReference type="GO" id="GO:0004190">
    <property type="term" value="F:aspartic-type endopeptidase activity"/>
    <property type="evidence" value="ECO:0007669"/>
    <property type="project" value="InterPro"/>
</dbReference>
<evidence type="ECO:0000256" key="2">
    <source>
        <dbReference type="ARBA" id="ARBA00005801"/>
    </source>
</evidence>
<name>A0A0X8FL58_9LACT</name>
<keyword evidence="4" id="KW-0812">Transmembrane</keyword>
<dbReference type="PANTHER" id="PTHR30487">
    <property type="entry name" value="TYPE 4 PREPILIN-LIKE PROTEINS LEADER PEPTIDE-PROCESSING ENZYME"/>
    <property type="match status" value="1"/>
</dbReference>
<dbReference type="GO" id="GO:0006465">
    <property type="term" value="P:signal peptide processing"/>
    <property type="evidence" value="ECO:0007669"/>
    <property type="project" value="TreeGrafter"/>
</dbReference>
<keyword evidence="10" id="KW-1185">Reference proteome</keyword>
<protein>
    <submittedName>
        <fullName evidence="9">Uncharacterized protein</fullName>
    </submittedName>
</protein>
<reference evidence="9 10" key="1">
    <citation type="journal article" date="2016" name="Genome Announc.">
        <title>Complete Genome Sequences of Aerococcus christensenii CCUG 28831T, Aerococcus sanguinicola CCUG 43001T, Aerococcus urinae CCUG 36881T, Aerococcus urinaeequi CCUG 28094T, Aerococcus urinaehominis CCUG 42038 BT, and Aerococcus viridans CCUG 4311T.</title>
        <authorList>
            <person name="Carkaci D."/>
            <person name="Dargis R."/>
            <person name="Nielsen X.C."/>
            <person name="Skovgaard O."/>
            <person name="Fuursted K."/>
            <person name="Christensen J.J."/>
        </authorList>
    </citation>
    <scope>NUCLEOTIDE SEQUENCE [LARGE SCALE GENOMIC DNA]</scope>
    <source>
        <strain evidence="9 10">CCUG42038B</strain>
    </source>
</reference>
<evidence type="ECO:0000256" key="1">
    <source>
        <dbReference type="ARBA" id="ARBA00004651"/>
    </source>
</evidence>
<evidence type="ECO:0000256" key="3">
    <source>
        <dbReference type="ARBA" id="ARBA00022475"/>
    </source>
</evidence>
<keyword evidence="6" id="KW-0472">Membrane</keyword>
<dbReference type="Gene3D" id="1.20.120.1220">
    <property type="match status" value="1"/>
</dbReference>
<accession>A0A0X8FL58</accession>
<evidence type="ECO:0000256" key="5">
    <source>
        <dbReference type="ARBA" id="ARBA00022989"/>
    </source>
</evidence>
<evidence type="ECO:0000256" key="6">
    <source>
        <dbReference type="ARBA" id="ARBA00023136"/>
    </source>
</evidence>
<dbReference type="InterPro" id="IPR010627">
    <property type="entry name" value="Prepilin_pept_A24_N"/>
</dbReference>
<dbReference type="PANTHER" id="PTHR30487:SF0">
    <property type="entry name" value="PREPILIN LEADER PEPTIDASE_N-METHYLTRANSFERASE-RELATED"/>
    <property type="match status" value="1"/>
</dbReference>
<comment type="subcellular location">
    <subcellularLocation>
        <location evidence="1">Cell membrane</location>
        <topology evidence="1">Multi-pass membrane protein</topology>
    </subcellularLocation>
</comment>
<keyword evidence="3" id="KW-1003">Cell membrane</keyword>
<reference evidence="10" key="2">
    <citation type="submission" date="2016-01" db="EMBL/GenBank/DDBJ databases">
        <title>Six Aerococcus type strain genome sequencing and assembly using PacBio and Illumina Hiseq.</title>
        <authorList>
            <person name="Carkaci D."/>
            <person name="Dargis R."/>
            <person name="Nielsen X.C."/>
            <person name="Skovgaard O."/>
            <person name="Fuursted K."/>
            <person name="Christensen J.J."/>
        </authorList>
    </citation>
    <scope>NUCLEOTIDE SEQUENCE [LARGE SCALE GENOMIC DNA]</scope>
    <source>
        <strain evidence="10">CCUG42038B</strain>
    </source>
</reference>
<feature type="domain" description="Prepilin peptidase A24 N-terminal" evidence="8">
    <location>
        <begin position="6"/>
        <end position="85"/>
    </location>
</feature>
<evidence type="ECO:0000313" key="10">
    <source>
        <dbReference type="Proteomes" id="UP000062260"/>
    </source>
</evidence>
<dbReference type="InterPro" id="IPR000045">
    <property type="entry name" value="Prepilin_IV_endopep_pep"/>
</dbReference>
<sequence length="228" mass="25123">MLLTIVLSTAVASCLNLIGHRLVVKEDFVRGRSKCDHCQTIIPACYLIPVLGYMICRGRCRTCHHTISAYHPISELIFASAVLAASQHKQTGLYLIIASFLLVMSASDLHRQIVPDRLQIGLLLTGLCYYLLNMGYPSWSQLIASSFLFMLLLGLSIAMPAGIGGADIKLLTILCFFLGLSNCLLIILLACLAALSYWVWLYSQHKGISGLPFVPFISLAYSLWLLLS</sequence>
<gene>
    <name evidence="9" type="ORF">AWM75_04210</name>
</gene>
<dbReference type="STRING" id="128944.AWM75_04210"/>